<keyword evidence="2" id="KW-0804">Transcription</keyword>
<evidence type="ECO:0000313" key="6">
    <source>
        <dbReference type="Proteomes" id="UP000015106"/>
    </source>
</evidence>
<dbReference type="InterPro" id="IPR005202">
    <property type="entry name" value="TF_GRAS"/>
</dbReference>
<reference evidence="5" key="2">
    <citation type="submission" date="2018-03" db="EMBL/GenBank/DDBJ databases">
        <title>The Triticum urartu genome reveals the dynamic nature of wheat genome evolution.</title>
        <authorList>
            <person name="Ling H."/>
            <person name="Ma B."/>
            <person name="Shi X."/>
            <person name="Liu H."/>
            <person name="Dong L."/>
            <person name="Sun H."/>
            <person name="Cao Y."/>
            <person name="Gao Q."/>
            <person name="Zheng S."/>
            <person name="Li Y."/>
            <person name="Yu Y."/>
            <person name="Du H."/>
            <person name="Qi M."/>
            <person name="Li Y."/>
            <person name="Yu H."/>
            <person name="Cui Y."/>
            <person name="Wang N."/>
            <person name="Chen C."/>
            <person name="Wu H."/>
            <person name="Zhao Y."/>
            <person name="Zhang J."/>
            <person name="Li Y."/>
            <person name="Zhou W."/>
            <person name="Zhang B."/>
            <person name="Hu W."/>
            <person name="Eijk M."/>
            <person name="Tang J."/>
            <person name="Witsenboer H."/>
            <person name="Zhao S."/>
            <person name="Li Z."/>
            <person name="Zhang A."/>
            <person name="Wang D."/>
            <person name="Liang C."/>
        </authorList>
    </citation>
    <scope>NUCLEOTIDE SEQUENCE [LARGE SCALE GENOMIC DNA]</scope>
    <source>
        <strain evidence="5">cv. G1812</strain>
    </source>
</reference>
<proteinExistence type="inferred from homology"/>
<protein>
    <submittedName>
        <fullName evidence="5">Uncharacterized protein</fullName>
    </submittedName>
</protein>
<reference evidence="5" key="3">
    <citation type="submission" date="2022-06" db="UniProtKB">
        <authorList>
            <consortium name="EnsemblPlants"/>
        </authorList>
    </citation>
    <scope>IDENTIFICATION</scope>
</reference>
<dbReference type="PROSITE" id="PS50985">
    <property type="entry name" value="GRAS"/>
    <property type="match status" value="1"/>
</dbReference>
<keyword evidence="6" id="KW-1185">Reference proteome</keyword>
<dbReference type="Gramene" id="TuG1812G0100003434.01.T01">
    <property type="protein sequence ID" value="TuG1812G0100003434.01.T01.cds426357"/>
    <property type="gene ID" value="TuG1812G0100003434.01"/>
</dbReference>
<evidence type="ECO:0000313" key="5">
    <source>
        <dbReference type="EnsemblPlants" id="TuG1812G0100003434.01.T01.cds426357"/>
    </source>
</evidence>
<dbReference type="EnsemblPlants" id="TuG1812G0100003434.01.T01">
    <property type="protein sequence ID" value="TuG1812G0100003434.01.T01.cds426357"/>
    <property type="gene ID" value="TuG1812G0100003434.01"/>
</dbReference>
<feature type="compositionally biased region" description="Basic and acidic residues" evidence="4">
    <location>
        <begin position="95"/>
        <end position="109"/>
    </location>
</feature>
<keyword evidence="1" id="KW-0805">Transcription regulation</keyword>
<evidence type="ECO:0000256" key="2">
    <source>
        <dbReference type="ARBA" id="ARBA00023163"/>
    </source>
</evidence>
<comment type="caution">
    <text evidence="3">Lacks conserved residue(s) required for the propagation of feature annotation.</text>
</comment>
<sequence>MINHHMSGRGSSVDMHDSSLGLMQFHDHHQYMYGSSTGPFLPQHHGFIHAEEDRCTGKVVPGLVEPAAAGVAEEVEFDACKEGGGDVAVVGQERQQQEDAPKQGEEEKEAHGVRMIALLMECAVAMSVGNLADANGTLLELSQMASPYAPSCGERL</sequence>
<accession>A0A8R7P4E8</accession>
<evidence type="ECO:0000256" key="4">
    <source>
        <dbReference type="SAM" id="MobiDB-lite"/>
    </source>
</evidence>
<dbReference type="AlphaFoldDB" id="A0A8R7P4E8"/>
<organism evidence="5 6">
    <name type="scientific">Triticum urartu</name>
    <name type="common">Red wild einkorn</name>
    <name type="synonym">Crithodium urartu</name>
    <dbReference type="NCBI Taxonomy" id="4572"/>
    <lineage>
        <taxon>Eukaryota</taxon>
        <taxon>Viridiplantae</taxon>
        <taxon>Streptophyta</taxon>
        <taxon>Embryophyta</taxon>
        <taxon>Tracheophyta</taxon>
        <taxon>Spermatophyta</taxon>
        <taxon>Magnoliopsida</taxon>
        <taxon>Liliopsida</taxon>
        <taxon>Poales</taxon>
        <taxon>Poaceae</taxon>
        <taxon>BOP clade</taxon>
        <taxon>Pooideae</taxon>
        <taxon>Triticodae</taxon>
        <taxon>Triticeae</taxon>
        <taxon>Triticinae</taxon>
        <taxon>Triticum</taxon>
    </lineage>
</organism>
<name>A0A8R7P4E8_TRIUA</name>
<evidence type="ECO:0000256" key="1">
    <source>
        <dbReference type="ARBA" id="ARBA00023015"/>
    </source>
</evidence>
<dbReference type="Proteomes" id="UP000015106">
    <property type="component" value="Chromosome 1"/>
</dbReference>
<evidence type="ECO:0000256" key="3">
    <source>
        <dbReference type="PROSITE-ProRule" id="PRU01191"/>
    </source>
</evidence>
<reference evidence="6" key="1">
    <citation type="journal article" date="2013" name="Nature">
        <title>Draft genome of the wheat A-genome progenitor Triticum urartu.</title>
        <authorList>
            <person name="Ling H.Q."/>
            <person name="Zhao S."/>
            <person name="Liu D."/>
            <person name="Wang J."/>
            <person name="Sun H."/>
            <person name="Zhang C."/>
            <person name="Fan H."/>
            <person name="Li D."/>
            <person name="Dong L."/>
            <person name="Tao Y."/>
            <person name="Gao C."/>
            <person name="Wu H."/>
            <person name="Li Y."/>
            <person name="Cui Y."/>
            <person name="Guo X."/>
            <person name="Zheng S."/>
            <person name="Wang B."/>
            <person name="Yu K."/>
            <person name="Liang Q."/>
            <person name="Yang W."/>
            <person name="Lou X."/>
            <person name="Chen J."/>
            <person name="Feng M."/>
            <person name="Jian J."/>
            <person name="Zhang X."/>
            <person name="Luo G."/>
            <person name="Jiang Y."/>
            <person name="Liu J."/>
            <person name="Wang Z."/>
            <person name="Sha Y."/>
            <person name="Zhang B."/>
            <person name="Wu H."/>
            <person name="Tang D."/>
            <person name="Shen Q."/>
            <person name="Xue P."/>
            <person name="Zou S."/>
            <person name="Wang X."/>
            <person name="Liu X."/>
            <person name="Wang F."/>
            <person name="Yang Y."/>
            <person name="An X."/>
            <person name="Dong Z."/>
            <person name="Zhang K."/>
            <person name="Zhang X."/>
            <person name="Luo M.C."/>
            <person name="Dvorak J."/>
            <person name="Tong Y."/>
            <person name="Wang J."/>
            <person name="Yang H."/>
            <person name="Li Z."/>
            <person name="Wang D."/>
            <person name="Zhang A."/>
            <person name="Wang J."/>
        </authorList>
    </citation>
    <scope>NUCLEOTIDE SEQUENCE</scope>
    <source>
        <strain evidence="6">cv. G1812</strain>
    </source>
</reference>
<comment type="similarity">
    <text evidence="3">Belongs to the GRAS family.</text>
</comment>
<feature type="region of interest" description="Disordered" evidence="4">
    <location>
        <begin position="89"/>
        <end position="109"/>
    </location>
</feature>